<feature type="active site" description="Glycyl thioester intermediate" evidence="2">
    <location>
        <position position="1152"/>
    </location>
</feature>
<feature type="domain" description="FHA" evidence="3">
    <location>
        <begin position="32"/>
        <end position="85"/>
    </location>
</feature>
<dbReference type="SUPFAM" id="SSF56112">
    <property type="entry name" value="Protein kinase-like (PK-like)"/>
    <property type="match status" value="1"/>
</dbReference>
<dbReference type="GO" id="GO:0004842">
    <property type="term" value="F:ubiquitin-protein transferase activity"/>
    <property type="evidence" value="ECO:0007669"/>
    <property type="project" value="InterPro"/>
</dbReference>
<dbReference type="PANTHER" id="PTHR23106">
    <property type="entry name" value="ANGIOGENIC FACTOR WITH G PATCH AND FHA DOMAINS 1"/>
    <property type="match status" value="1"/>
</dbReference>
<dbReference type="Gene3D" id="1.10.510.10">
    <property type="entry name" value="Transferase(Phosphotransferase) domain 1"/>
    <property type="match status" value="1"/>
</dbReference>
<evidence type="ECO:0000313" key="5">
    <source>
        <dbReference type="EMBL" id="KAG8470677.1"/>
    </source>
</evidence>
<keyword evidence="1 2" id="KW-0833">Ubl conjugation pathway</keyword>
<gene>
    <name evidence="5" type="ORF">KFE25_009098</name>
</gene>
<dbReference type="Gene3D" id="2.60.200.20">
    <property type="match status" value="1"/>
</dbReference>
<protein>
    <submittedName>
        <fullName evidence="5">Uncharacterized protein</fullName>
    </submittedName>
</protein>
<name>A0A8J6CD74_DIALT</name>
<organism evidence="5 6">
    <name type="scientific">Diacronema lutheri</name>
    <name type="common">Unicellular marine alga</name>
    <name type="synonym">Monochrysis lutheri</name>
    <dbReference type="NCBI Taxonomy" id="2081491"/>
    <lineage>
        <taxon>Eukaryota</taxon>
        <taxon>Haptista</taxon>
        <taxon>Haptophyta</taxon>
        <taxon>Pavlovophyceae</taxon>
        <taxon>Pavlovales</taxon>
        <taxon>Pavlovaceae</taxon>
        <taxon>Diacronema</taxon>
    </lineage>
</organism>
<dbReference type="InterPro" id="IPR000253">
    <property type="entry name" value="FHA_dom"/>
</dbReference>
<dbReference type="OrthoDB" id="21470at2759"/>
<reference evidence="5" key="1">
    <citation type="submission" date="2021-05" db="EMBL/GenBank/DDBJ databases">
        <title>The genome of the haptophyte Pavlova lutheri (Diacronema luteri, Pavlovales) - a model for lipid biosynthesis in eukaryotic algae.</title>
        <authorList>
            <person name="Hulatt C.J."/>
            <person name="Posewitz M.C."/>
        </authorList>
    </citation>
    <scope>NUCLEOTIDE SEQUENCE</scope>
    <source>
        <strain evidence="5">NIVA-4/92</strain>
    </source>
</reference>
<evidence type="ECO:0000259" key="4">
    <source>
        <dbReference type="PROSITE" id="PS50237"/>
    </source>
</evidence>
<dbReference type="InterPro" id="IPR008984">
    <property type="entry name" value="SMAD_FHA_dom_sf"/>
</dbReference>
<evidence type="ECO:0000256" key="2">
    <source>
        <dbReference type="PROSITE-ProRule" id="PRU00104"/>
    </source>
</evidence>
<evidence type="ECO:0000256" key="1">
    <source>
        <dbReference type="ARBA" id="ARBA00022786"/>
    </source>
</evidence>
<dbReference type="SUPFAM" id="SSF49879">
    <property type="entry name" value="SMAD/FHA domain"/>
    <property type="match status" value="1"/>
</dbReference>
<dbReference type="InterPro" id="IPR035983">
    <property type="entry name" value="Hect_E3_ubiquitin_ligase"/>
</dbReference>
<dbReference type="Pfam" id="PF00498">
    <property type="entry name" value="FHA"/>
    <property type="match status" value="1"/>
</dbReference>
<dbReference type="PANTHER" id="PTHR23106:SF24">
    <property type="entry name" value="ANGIOGENIC FACTOR WITH G PATCH AND FHA DOMAINS 1"/>
    <property type="match status" value="1"/>
</dbReference>
<dbReference type="Gene3D" id="3.30.2410.10">
    <property type="entry name" value="Hect, E3 ligase catalytic domain"/>
    <property type="match status" value="1"/>
</dbReference>
<dbReference type="PROSITE" id="PS50237">
    <property type="entry name" value="HECT"/>
    <property type="match status" value="1"/>
</dbReference>
<evidence type="ECO:0000259" key="3">
    <source>
        <dbReference type="PROSITE" id="PS50006"/>
    </source>
</evidence>
<keyword evidence="6" id="KW-1185">Reference proteome</keyword>
<dbReference type="AlphaFoldDB" id="A0A8J6CD74"/>
<dbReference type="SUPFAM" id="SSF56204">
    <property type="entry name" value="Hect, E3 ligase catalytic domain"/>
    <property type="match status" value="1"/>
</dbReference>
<comment type="caution">
    <text evidence="5">The sequence shown here is derived from an EMBL/GenBank/DDBJ whole genome shotgun (WGS) entry which is preliminary data.</text>
</comment>
<proteinExistence type="predicted"/>
<sequence>MGTEGEVLAVGSLYAITGPYTERTFSVQPAGGLIGRSRKCPVSLLHDCEVSHNHAMVEPHAHSLSGFCIRDIGSTFGTYLNDKRLSDPKRASEPYKLKPGDTVKVGQTTLRWQPRHHLDAAASVLRIPPPPHSRDALGRPAGAPCGDDELAKVADVLDRAHRALCNKAAAVELAVVARRLEQLLRVQAQVDAAPAGMGADRDEWRALLRAECDALRKDVGLLIGQQRECVHKLLTAQSQVWFELRHATQELLTLGGAPPLRAAAVQWLRDANHHARWGYHVARLAQLWLDALEGTTYALVPSEAASAALQQRWRMLDGDARVQLGTLTDALGARPVDAREAHDARERLAISEFQLHALRMAHPTLAFDDGPAAVKPRAALALDGGALRGVCGAEAMAVVLPWSLGCYVLCPPPPPPARALAGGEHGCLGREALFDGAPCILQPCRRPAAELGDLRLRLVALAIQQAAGAAGTQHLPRIEALWIEPDGALWVHLASARADGAPTARCAPPSAGGGGALGGIGGARAFVRSEGGESGNSFVSQLSANWRRAFVELAVGLSVLHRAGLCAAGITADDLALDGDGRVLLLSLGLAQLGSDERPASEGSWRWAAIPPEGHDAGGVAPATWSSDLWGVGVLLWRAHFGDDLRALQAFLKANRAERPACVPQPERADGQLAAILAQLLHVNPHMRMPACALASHALLQAPLPTARAASLPDGAAALLSADEDAAHVIAAISHARASLADVRARARAAADARGRPSAAIVCEPTLCADMLSAVDALSDLELLGPLDLRLARAAGGTHSEGADGAEGATASSAAAAAAAVPLSVEELMTRFWARLFGAHSDGRLADTDATAAKLFDRELCQPLGVGKRHVSGALADAAATGRSAGTTATGAPGAAASASGATVAAGGGQLHPGSFVPRADAPEALLEALGRLLFKCVLDSLPLPLDALPAYWWRAAVGLGGACGLAELEPLSPLLSLQYHALLASGTTDGWMLDFEQLGMAPADVPQSLKLQWVTAKVHLELSSSRAKALEALRRGFARAAAAGAREPSASQPLQSLPAEALMLLAAGGISPPAAQLRAALRFCDFPPDSQAEQFVRALVDLMPGIQLRRFILLLTGFVELPTVRADGTPTCITVRCWPGAQDCAPIAHRCALTLDLPDYKSFDKLKQMLCRTLDDMPEAMPMNVVYDGDP</sequence>
<accession>A0A8J6CD74</accession>
<dbReference type="Proteomes" id="UP000751190">
    <property type="component" value="Unassembled WGS sequence"/>
</dbReference>
<dbReference type="InterPro" id="IPR053027">
    <property type="entry name" value="AGGF1"/>
</dbReference>
<dbReference type="InterPro" id="IPR000569">
    <property type="entry name" value="HECT_dom"/>
</dbReference>
<dbReference type="InterPro" id="IPR011009">
    <property type="entry name" value="Kinase-like_dom_sf"/>
</dbReference>
<evidence type="ECO:0000313" key="6">
    <source>
        <dbReference type="Proteomes" id="UP000751190"/>
    </source>
</evidence>
<dbReference type="PROSITE" id="PS50006">
    <property type="entry name" value="FHA_DOMAIN"/>
    <property type="match status" value="1"/>
</dbReference>
<dbReference type="Pfam" id="PF00632">
    <property type="entry name" value="HECT"/>
    <property type="match status" value="1"/>
</dbReference>
<dbReference type="EMBL" id="JAGTXO010000001">
    <property type="protein sequence ID" value="KAG8470677.1"/>
    <property type="molecule type" value="Genomic_DNA"/>
</dbReference>
<feature type="domain" description="HECT" evidence="4">
    <location>
        <begin position="1006"/>
        <end position="1185"/>
    </location>
</feature>